<keyword evidence="1" id="KW-0472">Membrane</keyword>
<feature type="transmembrane region" description="Helical" evidence="1">
    <location>
        <begin position="142"/>
        <end position="168"/>
    </location>
</feature>
<dbReference type="RefSeq" id="WP_252780021.1">
    <property type="nucleotide sequence ID" value="NZ_CP097478.1"/>
</dbReference>
<feature type="transmembrane region" description="Helical" evidence="1">
    <location>
        <begin position="54"/>
        <end position="77"/>
    </location>
</feature>
<keyword evidence="1" id="KW-1133">Transmembrane helix</keyword>
<protein>
    <submittedName>
        <fullName evidence="2">Uncharacterized protein</fullName>
    </submittedName>
</protein>
<keyword evidence="1" id="KW-0812">Transmembrane</keyword>
<proteinExistence type="predicted"/>
<sequence length="178" mass="20036">MNPELMFKLQTYLQKWTTIRHQIQRRKWFLLAPALILLFLGIGLAIYFNAFGSFFILLLGLFSGLIVGFLSIFNYAFRDLSALLKLLQGAGSNVINAANPQMSQLTTAFPRVQKARKIINLVIAIIIVVIILLLVFKATPLSWFTFLLGFISGNLFAILTVGIIKLNLGNVNPMMFNR</sequence>
<evidence type="ECO:0000313" key="3">
    <source>
        <dbReference type="Proteomes" id="UP001057532"/>
    </source>
</evidence>
<feature type="transmembrane region" description="Helical" evidence="1">
    <location>
        <begin position="28"/>
        <end position="48"/>
    </location>
</feature>
<dbReference type="Proteomes" id="UP001057532">
    <property type="component" value="Chromosome"/>
</dbReference>
<evidence type="ECO:0000313" key="2">
    <source>
        <dbReference type="EMBL" id="USS93216.1"/>
    </source>
</evidence>
<organism evidence="2 3">
    <name type="scientific">Fructilactobacillus ixorae</name>
    <dbReference type="NCBI Taxonomy" id="1750535"/>
    <lineage>
        <taxon>Bacteria</taxon>
        <taxon>Bacillati</taxon>
        <taxon>Bacillota</taxon>
        <taxon>Bacilli</taxon>
        <taxon>Lactobacillales</taxon>
        <taxon>Lactobacillaceae</taxon>
        <taxon>Fructilactobacillus</taxon>
    </lineage>
</organism>
<feature type="transmembrane region" description="Helical" evidence="1">
    <location>
        <begin position="118"/>
        <end position="136"/>
    </location>
</feature>
<keyword evidence="3" id="KW-1185">Reference proteome</keyword>
<reference evidence="2" key="1">
    <citation type="submission" date="2022-05" db="EMBL/GenBank/DDBJ databases">
        <authorList>
            <person name="Oliphant S.A."/>
            <person name="Watson-Haigh N.S."/>
            <person name="Sumby K.M."/>
            <person name="Gardner J.M."/>
            <person name="Jiranek V."/>
        </authorList>
    </citation>
    <scope>NUCLEOTIDE SEQUENCE</scope>
    <source>
        <strain evidence="2">Ru20-1</strain>
    </source>
</reference>
<dbReference type="EMBL" id="CP097478">
    <property type="protein sequence ID" value="USS93216.1"/>
    <property type="molecule type" value="Genomic_DNA"/>
</dbReference>
<gene>
    <name evidence="2" type="ORF">M8332_06365</name>
</gene>
<accession>A0ABY5C357</accession>
<evidence type="ECO:0000256" key="1">
    <source>
        <dbReference type="SAM" id="Phobius"/>
    </source>
</evidence>
<name>A0ABY5C357_9LACO</name>